<organism evidence="2 3">
    <name type="scientific">Pedobacter cryoconitis</name>
    <dbReference type="NCBI Taxonomy" id="188932"/>
    <lineage>
        <taxon>Bacteria</taxon>
        <taxon>Pseudomonadati</taxon>
        <taxon>Bacteroidota</taxon>
        <taxon>Sphingobacteriia</taxon>
        <taxon>Sphingobacteriales</taxon>
        <taxon>Sphingobacteriaceae</taxon>
        <taxon>Pedobacter</taxon>
    </lineage>
</organism>
<dbReference type="RefSeq" id="WP_184626843.1">
    <property type="nucleotide sequence ID" value="NZ_JACHCC010000009.1"/>
</dbReference>
<dbReference type="InterPro" id="IPR011990">
    <property type="entry name" value="TPR-like_helical_dom_sf"/>
</dbReference>
<comment type="caution">
    <text evidence="2">The sequence shown here is derived from an EMBL/GenBank/DDBJ whole genome shotgun (WGS) entry which is preliminary data.</text>
</comment>
<dbReference type="SUPFAM" id="SSF48452">
    <property type="entry name" value="TPR-like"/>
    <property type="match status" value="1"/>
</dbReference>
<evidence type="ECO:0008006" key="4">
    <source>
        <dbReference type="Google" id="ProtNLM"/>
    </source>
</evidence>
<evidence type="ECO:0000313" key="3">
    <source>
        <dbReference type="Proteomes" id="UP000521017"/>
    </source>
</evidence>
<proteinExistence type="predicted"/>
<dbReference type="Gene3D" id="1.25.40.10">
    <property type="entry name" value="Tetratricopeptide repeat domain"/>
    <property type="match status" value="1"/>
</dbReference>
<dbReference type="EMBL" id="JACHCC010000009">
    <property type="protein sequence ID" value="MBB6501261.1"/>
    <property type="molecule type" value="Genomic_DNA"/>
</dbReference>
<sequence length="368" mass="42577">MRTLILSLALMFTCLFTKAQKESVRLTTDKLNQENLASSFNESRVRLLNSYPLYTAANGITGVFVLYEKIDTLSFQDPYFQNNNKGDLIAEGLAFYQKDKDQYRLLFANPNAFMCADCNNMHDHEITVNKDTVALSMSWGPSGLGQLELFKFVFRKNTRKWQCISYYQNGANDAGEEHRTYKVYASSINLYLDKFDGEETPYDKTLKAEHEIKLYYTPGKYKDLLDTLKKLPVMDLPLLNLAFGKEDATGFCYDYTADKNSQTRAYQYSPDEHIDYKISKSNVVFVNDIGYFLEQANALDAAEVFLKKVTEKFPDRMVTYLNLGDVYRKKNNSALAIQNYQTYLTMMHKRGLEKKTPQYVTDFLKTHR</sequence>
<feature type="chain" id="PRO_5031240169" description="Tetratricopeptide repeat protein" evidence="1">
    <location>
        <begin position="20"/>
        <end position="368"/>
    </location>
</feature>
<dbReference type="AlphaFoldDB" id="A0A7X0J513"/>
<keyword evidence="1" id="KW-0732">Signal</keyword>
<accession>A0A7X0J513</accession>
<evidence type="ECO:0000256" key="1">
    <source>
        <dbReference type="SAM" id="SignalP"/>
    </source>
</evidence>
<evidence type="ECO:0000313" key="2">
    <source>
        <dbReference type="EMBL" id="MBB6501261.1"/>
    </source>
</evidence>
<reference evidence="2 3" key="1">
    <citation type="submission" date="2020-08" db="EMBL/GenBank/DDBJ databases">
        <title>Genomic Encyclopedia of Type Strains, Phase IV (KMG-V): Genome sequencing to study the core and pangenomes of soil and plant-associated prokaryotes.</title>
        <authorList>
            <person name="Whitman W."/>
        </authorList>
    </citation>
    <scope>NUCLEOTIDE SEQUENCE [LARGE SCALE GENOMIC DNA]</scope>
    <source>
        <strain evidence="2 3">M2T3</strain>
    </source>
</reference>
<protein>
    <recommendedName>
        <fullName evidence="4">Tetratricopeptide repeat protein</fullName>
    </recommendedName>
</protein>
<feature type="signal peptide" evidence="1">
    <location>
        <begin position="1"/>
        <end position="19"/>
    </location>
</feature>
<name>A0A7X0J513_9SPHI</name>
<dbReference type="Proteomes" id="UP000521017">
    <property type="component" value="Unassembled WGS sequence"/>
</dbReference>
<gene>
    <name evidence="2" type="ORF">HDF25_003428</name>
</gene>